<organism evidence="3 4">
    <name type="scientific">Absidia repens</name>
    <dbReference type="NCBI Taxonomy" id="90262"/>
    <lineage>
        <taxon>Eukaryota</taxon>
        <taxon>Fungi</taxon>
        <taxon>Fungi incertae sedis</taxon>
        <taxon>Mucoromycota</taxon>
        <taxon>Mucoromycotina</taxon>
        <taxon>Mucoromycetes</taxon>
        <taxon>Mucorales</taxon>
        <taxon>Cunninghamellaceae</taxon>
        <taxon>Absidia</taxon>
    </lineage>
</organism>
<keyword evidence="4" id="KW-1185">Reference proteome</keyword>
<dbReference type="Gene3D" id="3.60.20.30">
    <property type="entry name" value="(Glycosyl)asparaginase"/>
    <property type="match status" value="1"/>
</dbReference>
<dbReference type="PANTHER" id="PTHR10188:SF8">
    <property type="entry name" value="THREONINE ASPARTASE 1"/>
    <property type="match status" value="1"/>
</dbReference>
<dbReference type="CDD" id="cd04514">
    <property type="entry name" value="Taspase1_like"/>
    <property type="match status" value="1"/>
</dbReference>
<dbReference type="EMBL" id="MCGE01000008">
    <property type="protein sequence ID" value="ORZ18524.1"/>
    <property type="molecule type" value="Genomic_DNA"/>
</dbReference>
<dbReference type="STRING" id="90262.A0A1X2IMQ0"/>
<comment type="caution">
    <text evidence="3">The sequence shown here is derived from an EMBL/GenBank/DDBJ whole genome shotgun (WGS) entry which is preliminary data.</text>
</comment>
<dbReference type="GO" id="GO:0004298">
    <property type="term" value="F:threonine-type endopeptidase activity"/>
    <property type="evidence" value="ECO:0007669"/>
    <property type="project" value="InterPro"/>
</dbReference>
<dbReference type="OrthoDB" id="2262349at2759"/>
<dbReference type="GO" id="GO:0005737">
    <property type="term" value="C:cytoplasm"/>
    <property type="evidence" value="ECO:0007669"/>
    <property type="project" value="TreeGrafter"/>
</dbReference>
<evidence type="ECO:0000313" key="4">
    <source>
        <dbReference type="Proteomes" id="UP000193560"/>
    </source>
</evidence>
<sequence length="349" mass="37469">MSNNQPCFIAVHVGAGRLSRKNENKYRSVCANACEMAMTCLKDGGSAVDAVAIAISVLENHPLTNAGYGSNLTLKGTVECDASLMDGRSTSVGAVGAVSGVKNPIDLCRRMVQENNKGLMTLGRVPPMFLCGSGAKEWAATHDVTTVPDNSLIAENALNTYLTHMHMLHHDTDTNDPSDSLDFGHDTVGAICIDYLGNIASGVSSGGISLKSPGRVGEAAMYGSGCWAQNRSDSCAGVACSVSGTGEQIMRSRFTTKFMDRLQQDDDMHRSLDHTLKCDFLDSPFLTMYDDKSVGIIALRYTERLEFWYGHVTESMGIGYMTSTCSKPKTFVSRKPCKEALVTSGNLVS</sequence>
<dbReference type="Pfam" id="PF01112">
    <property type="entry name" value="Asparaginase_2"/>
    <property type="match status" value="1"/>
</dbReference>
<name>A0A1X2IMQ0_9FUNG</name>
<evidence type="ECO:0000256" key="2">
    <source>
        <dbReference type="PIRSR" id="PIRSR600246-3"/>
    </source>
</evidence>
<dbReference type="GO" id="GO:0051604">
    <property type="term" value="P:protein maturation"/>
    <property type="evidence" value="ECO:0007669"/>
    <property type="project" value="TreeGrafter"/>
</dbReference>
<feature type="active site" description="Nucleophile" evidence="1">
    <location>
        <position position="187"/>
    </location>
</feature>
<dbReference type="InterPro" id="IPR037464">
    <property type="entry name" value="Taspase1"/>
</dbReference>
<accession>A0A1X2IMQ0</accession>
<dbReference type="SUPFAM" id="SSF56235">
    <property type="entry name" value="N-terminal nucleophile aminohydrolases (Ntn hydrolases)"/>
    <property type="match status" value="1"/>
</dbReference>
<evidence type="ECO:0000256" key="1">
    <source>
        <dbReference type="PIRSR" id="PIRSR600246-1"/>
    </source>
</evidence>
<proteinExistence type="predicted"/>
<gene>
    <name evidence="3" type="ORF">BCR42DRAFT_489876</name>
</gene>
<dbReference type="InterPro" id="IPR029055">
    <property type="entry name" value="Ntn_hydrolases_N"/>
</dbReference>
<evidence type="ECO:0000313" key="3">
    <source>
        <dbReference type="EMBL" id="ORZ18524.1"/>
    </source>
</evidence>
<feature type="site" description="Cleavage; by autolysis" evidence="2">
    <location>
        <begin position="186"/>
        <end position="187"/>
    </location>
</feature>
<dbReference type="Proteomes" id="UP000193560">
    <property type="component" value="Unassembled WGS sequence"/>
</dbReference>
<dbReference type="PANTHER" id="PTHR10188">
    <property type="entry name" value="L-ASPARAGINASE"/>
    <property type="match status" value="1"/>
</dbReference>
<protein>
    <submittedName>
        <fullName evidence="3">Threonine aspartase 1-like protein</fullName>
    </submittedName>
</protein>
<dbReference type="InterPro" id="IPR000246">
    <property type="entry name" value="Peptidase_T2"/>
</dbReference>
<dbReference type="AlphaFoldDB" id="A0A1X2IMQ0"/>
<reference evidence="3 4" key="1">
    <citation type="submission" date="2016-07" db="EMBL/GenBank/DDBJ databases">
        <title>Pervasive Adenine N6-methylation of Active Genes in Fungi.</title>
        <authorList>
            <consortium name="DOE Joint Genome Institute"/>
            <person name="Mondo S.J."/>
            <person name="Dannebaum R.O."/>
            <person name="Kuo R.C."/>
            <person name="Labutti K."/>
            <person name="Haridas S."/>
            <person name="Kuo A."/>
            <person name="Salamov A."/>
            <person name="Ahrendt S.R."/>
            <person name="Lipzen A."/>
            <person name="Sullivan W."/>
            <person name="Andreopoulos W.B."/>
            <person name="Clum A."/>
            <person name="Lindquist E."/>
            <person name="Daum C."/>
            <person name="Ramamoorthy G.K."/>
            <person name="Gryganskyi A."/>
            <person name="Culley D."/>
            <person name="Magnuson J.K."/>
            <person name="James T.Y."/>
            <person name="O'Malley M.A."/>
            <person name="Stajich J.E."/>
            <person name="Spatafora J.W."/>
            <person name="Visel A."/>
            <person name="Grigoriev I.V."/>
        </authorList>
    </citation>
    <scope>NUCLEOTIDE SEQUENCE [LARGE SCALE GENOMIC DNA]</scope>
    <source>
        <strain evidence="3 4">NRRL 1336</strain>
    </source>
</reference>